<dbReference type="Proteomes" id="UP000245207">
    <property type="component" value="Unassembled WGS sequence"/>
</dbReference>
<evidence type="ECO:0000313" key="4">
    <source>
        <dbReference type="Proteomes" id="UP000245207"/>
    </source>
</evidence>
<dbReference type="GO" id="GO:0016628">
    <property type="term" value="F:oxidoreductase activity, acting on the CH-CH group of donors, NAD or NADP as acceptor"/>
    <property type="evidence" value="ECO:0007669"/>
    <property type="project" value="InterPro"/>
</dbReference>
<dbReference type="OrthoDB" id="809632at2759"/>
<dbReference type="InterPro" id="IPR011032">
    <property type="entry name" value="GroES-like_sf"/>
</dbReference>
<dbReference type="InterPro" id="IPR045010">
    <property type="entry name" value="MDR_fam"/>
</dbReference>
<sequence length="241" mass="25855">MGGSHGLGNGSNGHKNNKNIRVRAGADLAYSTGMPGFTAYAGFYEVCAPKKGEYVYVSAASGAVGQLVGQLAKLHGCYVVGSAGTSQKVGLLKNKLGFDEAFNYKEELDLEAALARYFPQGIDIYFDNVGGGMLDAALGNMRVQGRVAVCGMVSQNSRTSVQSFKNMFSLISKRITIKGFLQSDFSHLYPRFLEEITSNYKQGKIVYLENMNDGLESAPAAFVGLFSGKNVGKQVIRVASK</sequence>
<dbReference type="PANTHER" id="PTHR43205:SF35">
    <property type="entry name" value="ZINC-BINDING DEHYDROGENASE FAMILY PROTEIN"/>
    <property type="match status" value="1"/>
</dbReference>
<organism evidence="3 4">
    <name type="scientific">Artemisia annua</name>
    <name type="common">Sweet wormwood</name>
    <dbReference type="NCBI Taxonomy" id="35608"/>
    <lineage>
        <taxon>Eukaryota</taxon>
        <taxon>Viridiplantae</taxon>
        <taxon>Streptophyta</taxon>
        <taxon>Embryophyta</taxon>
        <taxon>Tracheophyta</taxon>
        <taxon>Spermatophyta</taxon>
        <taxon>Magnoliopsida</taxon>
        <taxon>eudicotyledons</taxon>
        <taxon>Gunneridae</taxon>
        <taxon>Pentapetalae</taxon>
        <taxon>asterids</taxon>
        <taxon>campanulids</taxon>
        <taxon>Asterales</taxon>
        <taxon>Asteraceae</taxon>
        <taxon>Asteroideae</taxon>
        <taxon>Anthemideae</taxon>
        <taxon>Artemisiinae</taxon>
        <taxon>Artemisia</taxon>
    </lineage>
</organism>
<reference evidence="3 4" key="1">
    <citation type="journal article" date="2018" name="Mol. Plant">
        <title>The genome of Artemisia annua provides insight into the evolution of Asteraceae family and artemisinin biosynthesis.</title>
        <authorList>
            <person name="Shen Q."/>
            <person name="Zhang L."/>
            <person name="Liao Z."/>
            <person name="Wang S."/>
            <person name="Yan T."/>
            <person name="Shi P."/>
            <person name="Liu M."/>
            <person name="Fu X."/>
            <person name="Pan Q."/>
            <person name="Wang Y."/>
            <person name="Lv Z."/>
            <person name="Lu X."/>
            <person name="Zhang F."/>
            <person name="Jiang W."/>
            <person name="Ma Y."/>
            <person name="Chen M."/>
            <person name="Hao X."/>
            <person name="Li L."/>
            <person name="Tang Y."/>
            <person name="Lv G."/>
            <person name="Zhou Y."/>
            <person name="Sun X."/>
            <person name="Brodelius P.E."/>
            <person name="Rose J.K.C."/>
            <person name="Tang K."/>
        </authorList>
    </citation>
    <scope>NUCLEOTIDE SEQUENCE [LARGE SCALE GENOMIC DNA]</scope>
    <source>
        <strain evidence="4">cv. Huhao1</strain>
        <tissue evidence="3">Leaf</tissue>
    </source>
</reference>
<keyword evidence="1" id="KW-0560">Oxidoreductase</keyword>
<dbReference type="Gene3D" id="3.90.180.10">
    <property type="entry name" value="Medium-chain alcohol dehydrogenases, catalytic domain"/>
    <property type="match status" value="1"/>
</dbReference>
<dbReference type="Gene3D" id="3.40.50.720">
    <property type="entry name" value="NAD(P)-binding Rossmann-like Domain"/>
    <property type="match status" value="1"/>
</dbReference>
<dbReference type="FunFam" id="3.40.50.720:FF:000121">
    <property type="entry name" value="Prostaglandin reductase 2"/>
    <property type="match status" value="1"/>
</dbReference>
<dbReference type="PANTHER" id="PTHR43205">
    <property type="entry name" value="PROSTAGLANDIN REDUCTASE"/>
    <property type="match status" value="1"/>
</dbReference>
<dbReference type="Pfam" id="PF00107">
    <property type="entry name" value="ADH_zinc_N"/>
    <property type="match status" value="1"/>
</dbReference>
<keyword evidence="4" id="KW-1185">Reference proteome</keyword>
<gene>
    <name evidence="3" type="ORF">CTI12_AA602200</name>
</gene>
<accession>A0A2U1KHH0</accession>
<feature type="domain" description="Alcohol dehydrogenase-like C-terminal" evidence="2">
    <location>
        <begin position="63"/>
        <end position="196"/>
    </location>
</feature>
<comment type="caution">
    <text evidence="3">The sequence shown here is derived from an EMBL/GenBank/DDBJ whole genome shotgun (WGS) entry which is preliminary data.</text>
</comment>
<evidence type="ECO:0000313" key="3">
    <source>
        <dbReference type="EMBL" id="PWA36206.1"/>
    </source>
</evidence>
<dbReference type="SUPFAM" id="SSF50129">
    <property type="entry name" value="GroES-like"/>
    <property type="match status" value="1"/>
</dbReference>
<protein>
    <submittedName>
        <fullName evidence="3">Zinc-binding dehydrogenase</fullName>
    </submittedName>
</protein>
<evidence type="ECO:0000259" key="2">
    <source>
        <dbReference type="Pfam" id="PF00107"/>
    </source>
</evidence>
<evidence type="ECO:0000256" key="1">
    <source>
        <dbReference type="ARBA" id="ARBA00023002"/>
    </source>
</evidence>
<dbReference type="AlphaFoldDB" id="A0A2U1KHH0"/>
<name>A0A2U1KHH0_ARTAN</name>
<dbReference type="InterPro" id="IPR036291">
    <property type="entry name" value="NAD(P)-bd_dom_sf"/>
</dbReference>
<dbReference type="SUPFAM" id="SSF51735">
    <property type="entry name" value="NAD(P)-binding Rossmann-fold domains"/>
    <property type="match status" value="1"/>
</dbReference>
<dbReference type="EMBL" id="PKPP01018593">
    <property type="protein sequence ID" value="PWA36206.1"/>
    <property type="molecule type" value="Genomic_DNA"/>
</dbReference>
<dbReference type="STRING" id="35608.A0A2U1KHH0"/>
<proteinExistence type="predicted"/>
<dbReference type="InterPro" id="IPR013149">
    <property type="entry name" value="ADH-like_C"/>
</dbReference>